<accession>A0A328AWI3</accession>
<proteinExistence type="predicted"/>
<evidence type="ECO:0008006" key="3">
    <source>
        <dbReference type="Google" id="ProtNLM"/>
    </source>
</evidence>
<dbReference type="InterPro" id="IPR043519">
    <property type="entry name" value="NT_sf"/>
</dbReference>
<comment type="caution">
    <text evidence="1">The sequence shown here is derived from an EMBL/GenBank/DDBJ whole genome shotgun (WGS) entry which is preliminary data.</text>
</comment>
<name>A0A328AWI3_9CAUL</name>
<reference evidence="2" key="1">
    <citation type="submission" date="2018-05" db="EMBL/GenBank/DDBJ databases">
        <authorList>
            <person name="Li X."/>
        </authorList>
    </citation>
    <scope>NUCLEOTIDE SEQUENCE [LARGE SCALE GENOMIC DNA]</scope>
    <source>
        <strain evidence="2">HKS-05</strain>
    </source>
</reference>
<organism evidence="1 2">
    <name type="scientific">Phenylobacterium hankyongense</name>
    <dbReference type="NCBI Taxonomy" id="1813876"/>
    <lineage>
        <taxon>Bacteria</taxon>
        <taxon>Pseudomonadati</taxon>
        <taxon>Pseudomonadota</taxon>
        <taxon>Alphaproteobacteria</taxon>
        <taxon>Caulobacterales</taxon>
        <taxon>Caulobacteraceae</taxon>
        <taxon>Phenylobacterium</taxon>
    </lineage>
</organism>
<keyword evidence="2" id="KW-1185">Reference proteome</keyword>
<dbReference type="SUPFAM" id="SSF81301">
    <property type="entry name" value="Nucleotidyltransferase"/>
    <property type="match status" value="1"/>
</dbReference>
<protein>
    <recommendedName>
        <fullName evidence="3">Nucleotidyltransferase family protein</fullName>
    </recommendedName>
</protein>
<dbReference type="EMBL" id="QFYP01000001">
    <property type="protein sequence ID" value="RAK58531.1"/>
    <property type="molecule type" value="Genomic_DNA"/>
</dbReference>
<evidence type="ECO:0000313" key="1">
    <source>
        <dbReference type="EMBL" id="RAK58531.1"/>
    </source>
</evidence>
<dbReference type="Gene3D" id="3.30.460.40">
    <property type="match status" value="1"/>
</dbReference>
<evidence type="ECO:0000313" key="2">
    <source>
        <dbReference type="Proteomes" id="UP000249842"/>
    </source>
</evidence>
<gene>
    <name evidence="1" type="ORF">DJ021_01315</name>
</gene>
<dbReference type="Proteomes" id="UP000249842">
    <property type="component" value="Unassembled WGS sequence"/>
</dbReference>
<dbReference type="AlphaFoldDB" id="A0A328AWI3"/>
<sequence>MGEALSGATDDWWIIGSAAVALHGARPAAIADVDVLTTPDQARRLAEQWRVAPTPAKPHPLFRSEVYFQQTELPVAVDVMAGFQVNGPDGWRPVWPRSRVAVAYAGAALFVPSRAELIAILELFGRPKDHERAALLRSLPA</sequence>